<sequence length="85" mass="9442">MIKTETLIEVAIPPATDRPAAAPCVQRSVHDGLVVTRTEQETGPSKRQHWSSCGFNQLVVQSREDFYTSSPVLGIQKLFEFALLI</sequence>
<gene>
    <name evidence="1" type="ORF">RRG08_008742</name>
</gene>
<comment type="caution">
    <text evidence="1">The sequence shown here is derived from an EMBL/GenBank/DDBJ whole genome shotgun (WGS) entry which is preliminary data.</text>
</comment>
<reference evidence="1" key="1">
    <citation type="journal article" date="2023" name="G3 (Bethesda)">
        <title>A reference genome for the long-term kleptoplast-retaining sea slug Elysia crispata morphotype clarki.</title>
        <authorList>
            <person name="Eastman K.E."/>
            <person name="Pendleton A.L."/>
            <person name="Shaikh M.A."/>
            <person name="Suttiyut T."/>
            <person name="Ogas R."/>
            <person name="Tomko P."/>
            <person name="Gavelis G."/>
            <person name="Widhalm J.R."/>
            <person name="Wisecaver J.H."/>
        </authorList>
    </citation>
    <scope>NUCLEOTIDE SEQUENCE</scope>
    <source>
        <strain evidence="1">ECLA1</strain>
    </source>
</reference>
<name>A0AAE0YUM1_9GAST</name>
<accession>A0AAE0YUM1</accession>
<keyword evidence="2" id="KW-1185">Reference proteome</keyword>
<evidence type="ECO:0000313" key="1">
    <source>
        <dbReference type="EMBL" id="KAK3757355.1"/>
    </source>
</evidence>
<organism evidence="1 2">
    <name type="scientific">Elysia crispata</name>
    <name type="common">lettuce slug</name>
    <dbReference type="NCBI Taxonomy" id="231223"/>
    <lineage>
        <taxon>Eukaryota</taxon>
        <taxon>Metazoa</taxon>
        <taxon>Spiralia</taxon>
        <taxon>Lophotrochozoa</taxon>
        <taxon>Mollusca</taxon>
        <taxon>Gastropoda</taxon>
        <taxon>Heterobranchia</taxon>
        <taxon>Euthyneura</taxon>
        <taxon>Panpulmonata</taxon>
        <taxon>Sacoglossa</taxon>
        <taxon>Placobranchoidea</taxon>
        <taxon>Plakobranchidae</taxon>
        <taxon>Elysia</taxon>
    </lineage>
</organism>
<evidence type="ECO:0000313" key="2">
    <source>
        <dbReference type="Proteomes" id="UP001283361"/>
    </source>
</evidence>
<dbReference type="EMBL" id="JAWDGP010005383">
    <property type="protein sequence ID" value="KAK3757355.1"/>
    <property type="molecule type" value="Genomic_DNA"/>
</dbReference>
<protein>
    <submittedName>
        <fullName evidence="1">Uncharacterized protein</fullName>
    </submittedName>
</protein>
<dbReference type="AlphaFoldDB" id="A0AAE0YUM1"/>
<proteinExistence type="predicted"/>
<dbReference type="Proteomes" id="UP001283361">
    <property type="component" value="Unassembled WGS sequence"/>
</dbReference>